<feature type="transmembrane region" description="Helical" evidence="1">
    <location>
        <begin position="12"/>
        <end position="30"/>
    </location>
</feature>
<feature type="transmembrane region" description="Helical" evidence="1">
    <location>
        <begin position="42"/>
        <end position="65"/>
    </location>
</feature>
<feature type="transmembrane region" description="Helical" evidence="1">
    <location>
        <begin position="152"/>
        <end position="172"/>
    </location>
</feature>
<proteinExistence type="predicted"/>
<dbReference type="EMBL" id="QMQV01000057">
    <property type="protein sequence ID" value="RLE48828.1"/>
    <property type="molecule type" value="Genomic_DNA"/>
</dbReference>
<keyword evidence="1" id="KW-0812">Transmembrane</keyword>
<organism evidence="2 3">
    <name type="scientific">Thermoproteota archaeon</name>
    <dbReference type="NCBI Taxonomy" id="2056631"/>
    <lineage>
        <taxon>Archaea</taxon>
        <taxon>Thermoproteota</taxon>
    </lineage>
</organism>
<keyword evidence="1" id="KW-1133">Transmembrane helix</keyword>
<evidence type="ECO:0000256" key="1">
    <source>
        <dbReference type="SAM" id="Phobius"/>
    </source>
</evidence>
<name>A0A497EQH3_9CREN</name>
<feature type="transmembrane region" description="Helical" evidence="1">
    <location>
        <begin position="122"/>
        <end position="140"/>
    </location>
</feature>
<feature type="transmembrane region" description="Helical" evidence="1">
    <location>
        <begin position="77"/>
        <end position="102"/>
    </location>
</feature>
<comment type="caution">
    <text evidence="2">The sequence shown here is derived from an EMBL/GenBank/DDBJ whole genome shotgun (WGS) entry which is preliminary data.</text>
</comment>
<reference evidence="2 3" key="1">
    <citation type="submission" date="2018-06" db="EMBL/GenBank/DDBJ databases">
        <title>Extensive metabolic versatility and redundancy in microbially diverse, dynamic hydrothermal sediments.</title>
        <authorList>
            <person name="Dombrowski N."/>
            <person name="Teske A."/>
            <person name="Baker B.J."/>
        </authorList>
    </citation>
    <scope>NUCLEOTIDE SEQUENCE [LARGE SCALE GENOMIC DNA]</scope>
    <source>
        <strain evidence="2">B66_G16</strain>
    </source>
</reference>
<evidence type="ECO:0000313" key="3">
    <source>
        <dbReference type="Proteomes" id="UP000278475"/>
    </source>
</evidence>
<protein>
    <submittedName>
        <fullName evidence="2">Uncharacterized protein</fullName>
    </submittedName>
</protein>
<dbReference type="Proteomes" id="UP000278475">
    <property type="component" value="Unassembled WGS sequence"/>
</dbReference>
<accession>A0A497EQH3</accession>
<feature type="transmembrane region" description="Helical" evidence="1">
    <location>
        <begin position="178"/>
        <end position="200"/>
    </location>
</feature>
<keyword evidence="1" id="KW-0472">Membrane</keyword>
<gene>
    <name evidence="2" type="ORF">DRJ31_06390</name>
</gene>
<sequence>MRLISLLAGFDVFMELLIAFIALAISFYAIKCFKLTAERPFLYLDVSFTLLAIGFLSDSLVTLYVRHFLADIVKFRFLLVVGNWILFITEILAYGLLAYLYFKQTYLMAAAFIPYVLREHNPLAEVIVIVLLMYVVIQSIKSYSFNKSYEALLVSAGFSLILASHVLFLLAIQWGLSYILAHFTQLVGFLCLLTMLAKVIKRR</sequence>
<evidence type="ECO:0000313" key="2">
    <source>
        <dbReference type="EMBL" id="RLE48828.1"/>
    </source>
</evidence>
<dbReference type="AlphaFoldDB" id="A0A497EQH3"/>